<reference evidence="2" key="1">
    <citation type="journal article" date="2010" name="Nat. Biotechnol.">
        <title>Draft genome sequence of the oilseed species Ricinus communis.</title>
        <authorList>
            <person name="Chan A.P."/>
            <person name="Crabtree J."/>
            <person name="Zhao Q."/>
            <person name="Lorenzi H."/>
            <person name="Orvis J."/>
            <person name="Puiu D."/>
            <person name="Melake-Berhan A."/>
            <person name="Jones K.M."/>
            <person name="Redman J."/>
            <person name="Chen G."/>
            <person name="Cahoon E.B."/>
            <person name="Gedil M."/>
            <person name="Stanke M."/>
            <person name="Haas B.J."/>
            <person name="Wortman J.R."/>
            <person name="Fraser-Liggett C.M."/>
            <person name="Ravel J."/>
            <person name="Rabinowicz P.D."/>
        </authorList>
    </citation>
    <scope>NUCLEOTIDE SEQUENCE [LARGE SCALE GENOMIC DNA]</scope>
    <source>
        <strain evidence="2">cv. Hale</strain>
    </source>
</reference>
<protein>
    <submittedName>
        <fullName evidence="1">Uncharacterized protein</fullName>
    </submittedName>
</protein>
<feature type="non-terminal residue" evidence="1">
    <location>
        <position position="90"/>
    </location>
</feature>
<sequence>APKVELKLLQSHLKYVYLGENNTLPVIISNKLTRLQKERVVKEPRDRKRVVSQTICNIQSNSFSIYMHKILLEEGSKANFEPQRILNSQK</sequence>
<dbReference type="AlphaFoldDB" id="B9T7N1"/>
<gene>
    <name evidence="1" type="ORF">RCOM_0214770</name>
</gene>
<dbReference type="InParanoid" id="B9T7N1"/>
<proteinExistence type="predicted"/>
<evidence type="ECO:0000313" key="2">
    <source>
        <dbReference type="Proteomes" id="UP000008311"/>
    </source>
</evidence>
<feature type="non-terminal residue" evidence="1">
    <location>
        <position position="1"/>
    </location>
</feature>
<dbReference type="eggNOG" id="KOG0017">
    <property type="taxonomic scope" value="Eukaryota"/>
</dbReference>
<dbReference type="Proteomes" id="UP000008311">
    <property type="component" value="Unassembled WGS sequence"/>
</dbReference>
<name>B9T7N1_RICCO</name>
<accession>B9T7N1</accession>
<dbReference type="EMBL" id="EQ974776">
    <property type="protein sequence ID" value="EEF28133.1"/>
    <property type="molecule type" value="Genomic_DNA"/>
</dbReference>
<organism evidence="1 2">
    <name type="scientific">Ricinus communis</name>
    <name type="common">Castor bean</name>
    <dbReference type="NCBI Taxonomy" id="3988"/>
    <lineage>
        <taxon>Eukaryota</taxon>
        <taxon>Viridiplantae</taxon>
        <taxon>Streptophyta</taxon>
        <taxon>Embryophyta</taxon>
        <taxon>Tracheophyta</taxon>
        <taxon>Spermatophyta</taxon>
        <taxon>Magnoliopsida</taxon>
        <taxon>eudicotyledons</taxon>
        <taxon>Gunneridae</taxon>
        <taxon>Pentapetalae</taxon>
        <taxon>rosids</taxon>
        <taxon>fabids</taxon>
        <taxon>Malpighiales</taxon>
        <taxon>Euphorbiaceae</taxon>
        <taxon>Acalyphoideae</taxon>
        <taxon>Acalypheae</taxon>
        <taxon>Ricinus</taxon>
    </lineage>
</organism>
<keyword evidence="2" id="KW-1185">Reference proteome</keyword>
<evidence type="ECO:0000313" key="1">
    <source>
        <dbReference type="EMBL" id="EEF28133.1"/>
    </source>
</evidence>